<protein>
    <submittedName>
        <fullName evidence="2">Uncharacterized protein</fullName>
    </submittedName>
</protein>
<organism evidence="2 3">
    <name type="scientific">Brachionus plicatilis</name>
    <name type="common">Marine rotifer</name>
    <name type="synonym">Brachionus muelleri</name>
    <dbReference type="NCBI Taxonomy" id="10195"/>
    <lineage>
        <taxon>Eukaryota</taxon>
        <taxon>Metazoa</taxon>
        <taxon>Spiralia</taxon>
        <taxon>Gnathifera</taxon>
        <taxon>Rotifera</taxon>
        <taxon>Eurotatoria</taxon>
        <taxon>Monogononta</taxon>
        <taxon>Pseudotrocha</taxon>
        <taxon>Ploima</taxon>
        <taxon>Brachionidae</taxon>
        <taxon>Brachionus</taxon>
    </lineage>
</organism>
<dbReference type="EMBL" id="REGN01008912">
    <property type="protein sequence ID" value="RNA02385.1"/>
    <property type="molecule type" value="Genomic_DNA"/>
</dbReference>
<feature type="region of interest" description="Disordered" evidence="1">
    <location>
        <begin position="30"/>
        <end position="70"/>
    </location>
</feature>
<evidence type="ECO:0000313" key="2">
    <source>
        <dbReference type="EMBL" id="RNA02385.1"/>
    </source>
</evidence>
<evidence type="ECO:0000256" key="1">
    <source>
        <dbReference type="SAM" id="MobiDB-lite"/>
    </source>
</evidence>
<accession>A0A3M7PUF1</accession>
<comment type="caution">
    <text evidence="2">The sequence shown here is derived from an EMBL/GenBank/DDBJ whole genome shotgun (WGS) entry which is preliminary data.</text>
</comment>
<gene>
    <name evidence="2" type="ORF">BpHYR1_000799</name>
</gene>
<dbReference type="Proteomes" id="UP000276133">
    <property type="component" value="Unassembled WGS sequence"/>
</dbReference>
<evidence type="ECO:0000313" key="3">
    <source>
        <dbReference type="Proteomes" id="UP000276133"/>
    </source>
</evidence>
<sequence length="135" mass="15002">MPLNKSVTKSPKNQNGALIDLDFAKNINEIEAQKNNSRRNSTPSALNRTGSEKSQPESMSKPIDSGKSHRAKIINKETISLLNSNTSNEPIQLFKKINELSNITNKQKPAHQHSLVNSSNSENKKRISLLLARKS</sequence>
<dbReference type="AlphaFoldDB" id="A0A3M7PUF1"/>
<feature type="compositionally biased region" description="Polar residues" evidence="1">
    <location>
        <begin position="33"/>
        <end position="49"/>
    </location>
</feature>
<feature type="region of interest" description="Disordered" evidence="1">
    <location>
        <begin position="106"/>
        <end position="135"/>
    </location>
</feature>
<name>A0A3M7PUF1_BRAPC</name>
<proteinExistence type="predicted"/>
<keyword evidence="3" id="KW-1185">Reference proteome</keyword>
<reference evidence="2 3" key="1">
    <citation type="journal article" date="2018" name="Sci. Rep.">
        <title>Genomic signatures of local adaptation to the degree of environmental predictability in rotifers.</title>
        <authorList>
            <person name="Franch-Gras L."/>
            <person name="Hahn C."/>
            <person name="Garcia-Roger E.M."/>
            <person name="Carmona M.J."/>
            <person name="Serra M."/>
            <person name="Gomez A."/>
        </authorList>
    </citation>
    <scope>NUCLEOTIDE SEQUENCE [LARGE SCALE GENOMIC DNA]</scope>
    <source>
        <strain evidence="2">HYR1</strain>
    </source>
</reference>